<evidence type="ECO:0000256" key="1">
    <source>
        <dbReference type="ARBA" id="ARBA00004651"/>
    </source>
</evidence>
<feature type="transmembrane region" description="Helical" evidence="7">
    <location>
        <begin position="85"/>
        <end position="106"/>
    </location>
</feature>
<dbReference type="InterPro" id="IPR036259">
    <property type="entry name" value="MFS_trans_sf"/>
</dbReference>
<dbReference type="SUPFAM" id="SSF103473">
    <property type="entry name" value="MFS general substrate transporter"/>
    <property type="match status" value="1"/>
</dbReference>
<reference evidence="8 9" key="1">
    <citation type="submission" date="2018-10" db="EMBL/GenBank/DDBJ databases">
        <title>Bacillus Keqinensis sp. nov., a moderately halophilic bacterium isolated from a saline-alkaline lake.</title>
        <authorList>
            <person name="Wang H."/>
        </authorList>
    </citation>
    <scope>NUCLEOTIDE SEQUENCE [LARGE SCALE GENOMIC DNA]</scope>
    <source>
        <strain evidence="8 9">KQ-3</strain>
    </source>
</reference>
<dbReference type="Proteomes" id="UP000278746">
    <property type="component" value="Unassembled WGS sequence"/>
</dbReference>
<evidence type="ECO:0000256" key="3">
    <source>
        <dbReference type="ARBA" id="ARBA00022475"/>
    </source>
</evidence>
<evidence type="ECO:0000256" key="2">
    <source>
        <dbReference type="ARBA" id="ARBA00022448"/>
    </source>
</evidence>
<comment type="subcellular location">
    <subcellularLocation>
        <location evidence="1">Cell membrane</location>
        <topology evidence="1">Multi-pass membrane protein</topology>
    </subcellularLocation>
</comment>
<dbReference type="Pfam" id="PF05977">
    <property type="entry name" value="MFS_3"/>
    <property type="match status" value="1"/>
</dbReference>
<keyword evidence="6 7" id="KW-0472">Membrane</keyword>
<feature type="transmembrane region" description="Helical" evidence="7">
    <location>
        <begin position="43"/>
        <end position="64"/>
    </location>
</feature>
<evidence type="ECO:0000313" key="8">
    <source>
        <dbReference type="EMBL" id="RNA67467.1"/>
    </source>
</evidence>
<dbReference type="RefSeq" id="WP_122898889.1">
    <property type="nucleotide sequence ID" value="NZ_RHIB01000002.1"/>
</dbReference>
<protein>
    <recommendedName>
        <fullName evidence="10">MFS transporter</fullName>
    </recommendedName>
</protein>
<keyword evidence="3" id="KW-1003">Cell membrane</keyword>
<dbReference type="AlphaFoldDB" id="A0A3M7TQD1"/>
<keyword evidence="5 7" id="KW-1133">Transmembrane helix</keyword>
<keyword evidence="2" id="KW-0813">Transport</keyword>
<evidence type="ECO:0000313" key="9">
    <source>
        <dbReference type="Proteomes" id="UP000278746"/>
    </source>
</evidence>
<gene>
    <name evidence="8" type="ORF">EBO34_12070</name>
</gene>
<keyword evidence="4 7" id="KW-0812">Transmembrane</keyword>
<feature type="transmembrane region" description="Helical" evidence="7">
    <location>
        <begin position="12"/>
        <end position="37"/>
    </location>
</feature>
<evidence type="ECO:0008006" key="10">
    <source>
        <dbReference type="Google" id="ProtNLM"/>
    </source>
</evidence>
<dbReference type="Gene3D" id="1.20.1250.20">
    <property type="entry name" value="MFS general substrate transporter like domains"/>
    <property type="match status" value="1"/>
</dbReference>
<accession>A0A3M7TQD1</accession>
<evidence type="ECO:0000256" key="4">
    <source>
        <dbReference type="ARBA" id="ARBA00022692"/>
    </source>
</evidence>
<evidence type="ECO:0000256" key="5">
    <source>
        <dbReference type="ARBA" id="ARBA00022989"/>
    </source>
</evidence>
<sequence length="121" mass="13405">MNDSPFLKGSFVVLWLARAGSGLGGTFAAFLMSWLVFDLTGSMVLMSSVWVAFMVPSILTHLISGPYIDRLQYKTVMIFSEWLRAAGFIMLGFCVFTDQLTLPVIMGHSHHDGNCRTVIPL</sequence>
<organism evidence="8 9">
    <name type="scientific">Alteribacter keqinensis</name>
    <dbReference type="NCBI Taxonomy" id="2483800"/>
    <lineage>
        <taxon>Bacteria</taxon>
        <taxon>Bacillati</taxon>
        <taxon>Bacillota</taxon>
        <taxon>Bacilli</taxon>
        <taxon>Bacillales</taxon>
        <taxon>Bacillaceae</taxon>
        <taxon>Alteribacter</taxon>
    </lineage>
</organism>
<dbReference type="OrthoDB" id="7055052at2"/>
<dbReference type="InterPro" id="IPR010290">
    <property type="entry name" value="TM_effector"/>
</dbReference>
<name>A0A3M7TQD1_9BACI</name>
<evidence type="ECO:0000256" key="6">
    <source>
        <dbReference type="ARBA" id="ARBA00023136"/>
    </source>
</evidence>
<dbReference type="GO" id="GO:0005886">
    <property type="term" value="C:plasma membrane"/>
    <property type="evidence" value="ECO:0007669"/>
    <property type="project" value="UniProtKB-SubCell"/>
</dbReference>
<dbReference type="EMBL" id="RHIB01000002">
    <property type="protein sequence ID" value="RNA67467.1"/>
    <property type="molecule type" value="Genomic_DNA"/>
</dbReference>
<evidence type="ECO:0000256" key="7">
    <source>
        <dbReference type="SAM" id="Phobius"/>
    </source>
</evidence>
<proteinExistence type="predicted"/>
<dbReference type="PANTHER" id="PTHR23513">
    <property type="entry name" value="INTEGRAL MEMBRANE EFFLUX PROTEIN-RELATED"/>
    <property type="match status" value="1"/>
</dbReference>
<comment type="caution">
    <text evidence="8">The sequence shown here is derived from an EMBL/GenBank/DDBJ whole genome shotgun (WGS) entry which is preliminary data.</text>
</comment>
<keyword evidence="9" id="KW-1185">Reference proteome</keyword>
<dbReference type="PANTHER" id="PTHR23513:SF6">
    <property type="entry name" value="MAJOR FACILITATOR SUPERFAMILY ASSOCIATED DOMAIN-CONTAINING PROTEIN"/>
    <property type="match status" value="1"/>
</dbReference>